<dbReference type="GO" id="GO:0005524">
    <property type="term" value="F:ATP binding"/>
    <property type="evidence" value="ECO:0007669"/>
    <property type="project" value="UniProtKB-UniRule"/>
</dbReference>
<dbReference type="InterPro" id="IPR013750">
    <property type="entry name" value="GHMP_kinase_C_dom"/>
</dbReference>
<evidence type="ECO:0000313" key="17">
    <source>
        <dbReference type="Proteomes" id="UP000194154"/>
    </source>
</evidence>
<dbReference type="Pfam" id="PF08544">
    <property type="entry name" value="GHMP_kinases_C"/>
    <property type="match status" value="1"/>
</dbReference>
<comment type="catalytic activity">
    <reaction evidence="11 13">
        <text>L-homoserine + ATP = O-phospho-L-homoserine + ADP + H(+)</text>
        <dbReference type="Rhea" id="RHEA:13985"/>
        <dbReference type="ChEBI" id="CHEBI:15378"/>
        <dbReference type="ChEBI" id="CHEBI:30616"/>
        <dbReference type="ChEBI" id="CHEBI:57476"/>
        <dbReference type="ChEBI" id="CHEBI:57590"/>
        <dbReference type="ChEBI" id="CHEBI:456216"/>
        <dbReference type="EC" id="2.7.1.39"/>
    </reaction>
</comment>
<comment type="subcellular location">
    <subcellularLocation>
        <location evidence="13">Cytoplasm</location>
    </subcellularLocation>
</comment>
<keyword evidence="5 13" id="KW-0028">Amino-acid biosynthesis</keyword>
<dbReference type="Pfam" id="PF00288">
    <property type="entry name" value="GHMP_kinases_N"/>
    <property type="match status" value="1"/>
</dbReference>
<dbReference type="OrthoDB" id="9769912at2"/>
<name>A0A1W7AAZ7_9STAP</name>
<dbReference type="KEGG" id="mcak:MCCS_11460"/>
<evidence type="ECO:0000256" key="1">
    <source>
        <dbReference type="ARBA" id="ARBA00005015"/>
    </source>
</evidence>
<dbReference type="SUPFAM" id="SSF55060">
    <property type="entry name" value="GHMP Kinase, C-terminal domain"/>
    <property type="match status" value="1"/>
</dbReference>
<dbReference type="PANTHER" id="PTHR20861">
    <property type="entry name" value="HOMOSERINE/4-DIPHOSPHOCYTIDYL-2-C-METHYL-D-ERYTHRITOL KINASE"/>
    <property type="match status" value="1"/>
</dbReference>
<keyword evidence="8 13" id="KW-0547">Nucleotide-binding</keyword>
<keyword evidence="10 13" id="KW-0067">ATP-binding</keyword>
<feature type="binding site" evidence="13">
    <location>
        <begin position="85"/>
        <end position="95"/>
    </location>
    <ligand>
        <name>ATP</name>
        <dbReference type="ChEBI" id="CHEBI:30616"/>
    </ligand>
</feature>
<feature type="domain" description="GHMP kinase C-terminal" evidence="15">
    <location>
        <begin position="201"/>
        <end position="262"/>
    </location>
</feature>
<evidence type="ECO:0000313" key="16">
    <source>
        <dbReference type="EMBL" id="ARQ06792.1"/>
    </source>
</evidence>
<keyword evidence="6 13" id="KW-0808">Transferase</keyword>
<dbReference type="Gene3D" id="3.30.230.10">
    <property type="match status" value="1"/>
</dbReference>
<dbReference type="Gene3D" id="3.30.70.890">
    <property type="entry name" value="GHMP kinase, C-terminal domain"/>
    <property type="match status" value="1"/>
</dbReference>
<dbReference type="InterPro" id="IPR020568">
    <property type="entry name" value="Ribosomal_Su5_D2-typ_SF"/>
</dbReference>
<dbReference type="PIRSF" id="PIRSF000676">
    <property type="entry name" value="Homoser_kin"/>
    <property type="match status" value="1"/>
</dbReference>
<gene>
    <name evidence="13 16" type="primary">thrB</name>
    <name evidence="16" type="ORF">MCCS_11460</name>
</gene>
<dbReference type="GO" id="GO:0004413">
    <property type="term" value="F:homoserine kinase activity"/>
    <property type="evidence" value="ECO:0007669"/>
    <property type="project" value="UniProtKB-UniRule"/>
</dbReference>
<keyword evidence="9 13" id="KW-0418">Kinase</keyword>
<dbReference type="NCBIfam" id="TIGR00191">
    <property type="entry name" value="thrB"/>
    <property type="match status" value="1"/>
</dbReference>
<evidence type="ECO:0000256" key="11">
    <source>
        <dbReference type="ARBA" id="ARBA00049375"/>
    </source>
</evidence>
<dbReference type="AlphaFoldDB" id="A0A1W7AAZ7"/>
<dbReference type="PANTHER" id="PTHR20861:SF1">
    <property type="entry name" value="HOMOSERINE KINASE"/>
    <property type="match status" value="1"/>
</dbReference>
<dbReference type="PROSITE" id="PS00627">
    <property type="entry name" value="GHMP_KINASES_ATP"/>
    <property type="match status" value="1"/>
</dbReference>
<dbReference type="EC" id="2.7.1.39" evidence="3 13"/>
<dbReference type="InterPro" id="IPR014721">
    <property type="entry name" value="Ribsml_uS5_D2-typ_fold_subgr"/>
</dbReference>
<comment type="function">
    <text evidence="12 13">Catalyzes the ATP-dependent phosphorylation of L-homoserine to L-homoserine phosphate.</text>
</comment>
<evidence type="ECO:0000256" key="9">
    <source>
        <dbReference type="ARBA" id="ARBA00022777"/>
    </source>
</evidence>
<sequence>MLYIKVPASTSNLGPGFDSIGMAVNIYLELEVEESEQWEIQHLGDVLSELTDDEDHYIRKMCVQFMHQFNLEEKAFKIIMYSDIPLARGLGSSGSALIASLEIINHFYQLELTKEERISILSQIEGHPDNVAPSINGGIVAGYYNNETKETVTLDVPVIKWPIMVVIPNYELKTEASRNVLPDHMSFESAVRAGAIGNMLIASLYSEDYRTMGKMMTSDLYHEQYRAHLVPHYQMVKDVITEDCFAFLSGAGPSIFIVCHPKKYDENRFNLLKLPDCEVKSIEPDQEGVITFEKEGRMVN</sequence>
<evidence type="ECO:0000256" key="5">
    <source>
        <dbReference type="ARBA" id="ARBA00022605"/>
    </source>
</evidence>
<dbReference type="InterPro" id="IPR006203">
    <property type="entry name" value="GHMP_knse_ATP-bd_CS"/>
</dbReference>
<dbReference type="STRING" id="1855823.MCCS_11460"/>
<dbReference type="EMBL" id="CP021059">
    <property type="protein sequence ID" value="ARQ06792.1"/>
    <property type="molecule type" value="Genomic_DNA"/>
</dbReference>
<feature type="domain" description="GHMP kinase N-terminal" evidence="14">
    <location>
        <begin position="57"/>
        <end position="138"/>
    </location>
</feature>
<comment type="pathway">
    <text evidence="1 13">Amino-acid biosynthesis; L-threonine biosynthesis; L-threonine from L-aspartate: step 4/5.</text>
</comment>
<evidence type="ECO:0000259" key="14">
    <source>
        <dbReference type="Pfam" id="PF00288"/>
    </source>
</evidence>
<dbReference type="InterPro" id="IPR006204">
    <property type="entry name" value="GHMP_kinase_N_dom"/>
</dbReference>
<dbReference type="Proteomes" id="UP000194154">
    <property type="component" value="Chromosome"/>
</dbReference>
<evidence type="ECO:0000256" key="2">
    <source>
        <dbReference type="ARBA" id="ARBA00007370"/>
    </source>
</evidence>
<evidence type="ECO:0000256" key="6">
    <source>
        <dbReference type="ARBA" id="ARBA00022679"/>
    </source>
</evidence>
<accession>A0A1W7AAZ7</accession>
<keyword evidence="7 13" id="KW-0791">Threonine biosynthesis</keyword>
<evidence type="ECO:0000256" key="4">
    <source>
        <dbReference type="ARBA" id="ARBA00017858"/>
    </source>
</evidence>
<dbReference type="RefSeq" id="WP_086042440.1">
    <property type="nucleotide sequence ID" value="NZ_CBCRZA010000005.1"/>
</dbReference>
<evidence type="ECO:0000256" key="7">
    <source>
        <dbReference type="ARBA" id="ARBA00022697"/>
    </source>
</evidence>
<proteinExistence type="inferred from homology"/>
<evidence type="ECO:0000259" key="15">
    <source>
        <dbReference type="Pfam" id="PF08544"/>
    </source>
</evidence>
<dbReference type="GO" id="GO:0009088">
    <property type="term" value="P:threonine biosynthetic process"/>
    <property type="evidence" value="ECO:0007669"/>
    <property type="project" value="UniProtKB-UniRule"/>
</dbReference>
<dbReference type="InterPro" id="IPR036554">
    <property type="entry name" value="GHMP_kinase_C_sf"/>
</dbReference>
<organism evidence="16 17">
    <name type="scientific">Macrococcoides canis</name>
    <dbReference type="NCBI Taxonomy" id="1855823"/>
    <lineage>
        <taxon>Bacteria</taxon>
        <taxon>Bacillati</taxon>
        <taxon>Bacillota</taxon>
        <taxon>Bacilli</taxon>
        <taxon>Bacillales</taxon>
        <taxon>Staphylococcaceae</taxon>
        <taxon>Macrococcoides</taxon>
    </lineage>
</organism>
<evidence type="ECO:0000256" key="13">
    <source>
        <dbReference type="HAMAP-Rule" id="MF_00384"/>
    </source>
</evidence>
<dbReference type="UniPathway" id="UPA00050">
    <property type="reaction ID" value="UER00064"/>
</dbReference>
<keyword evidence="13" id="KW-0963">Cytoplasm</keyword>
<keyword evidence="17" id="KW-1185">Reference proteome</keyword>
<evidence type="ECO:0000256" key="10">
    <source>
        <dbReference type="ARBA" id="ARBA00022840"/>
    </source>
</evidence>
<dbReference type="GO" id="GO:0005737">
    <property type="term" value="C:cytoplasm"/>
    <property type="evidence" value="ECO:0007669"/>
    <property type="project" value="UniProtKB-SubCell"/>
</dbReference>
<evidence type="ECO:0000256" key="3">
    <source>
        <dbReference type="ARBA" id="ARBA00012078"/>
    </source>
</evidence>
<dbReference type="PRINTS" id="PR00958">
    <property type="entry name" value="HOMSERKINASE"/>
</dbReference>
<protein>
    <recommendedName>
        <fullName evidence="4 13">Homoserine kinase</fullName>
        <shortName evidence="13">HK</shortName>
        <shortName evidence="13">HSK</shortName>
        <ecNumber evidence="3 13">2.7.1.39</ecNumber>
    </recommendedName>
</protein>
<reference evidence="16 17" key="1">
    <citation type="journal article" date="2017" name="Int. J. Syst. Evol. Microbiol.">
        <title>Macrococcus canis sp. nov., a skin bacterium associated with infections in dogs.</title>
        <authorList>
            <person name="Gobeli Brawand S."/>
            <person name="Cotting K."/>
            <person name="Gomez-Sanz E."/>
            <person name="Collaud A."/>
            <person name="Thomann A."/>
            <person name="Brodard I."/>
            <person name="Rodriguez-Campos S."/>
            <person name="Strauss C."/>
            <person name="Perreten V."/>
        </authorList>
    </citation>
    <scope>NUCLEOTIDE SEQUENCE [LARGE SCALE GENOMIC DNA]</scope>
    <source>
        <strain evidence="16 17">KM45013</strain>
    </source>
</reference>
<evidence type="ECO:0000256" key="12">
    <source>
        <dbReference type="ARBA" id="ARBA00049954"/>
    </source>
</evidence>
<comment type="similarity">
    <text evidence="2 13">Belongs to the GHMP kinase family. Homoserine kinase subfamily.</text>
</comment>
<dbReference type="SUPFAM" id="SSF54211">
    <property type="entry name" value="Ribosomal protein S5 domain 2-like"/>
    <property type="match status" value="1"/>
</dbReference>
<dbReference type="InterPro" id="IPR000870">
    <property type="entry name" value="Homoserine_kinase"/>
</dbReference>
<dbReference type="HAMAP" id="MF_00384">
    <property type="entry name" value="Homoser_kinase"/>
    <property type="match status" value="1"/>
</dbReference>
<evidence type="ECO:0000256" key="8">
    <source>
        <dbReference type="ARBA" id="ARBA00022741"/>
    </source>
</evidence>
<dbReference type="GeneID" id="35295276"/>